<accession>G4T1X5</accession>
<organism evidence="3 4">
    <name type="scientific">Methylotuvimicrobium alcaliphilum (strain DSM 19304 / NCIMB 14124 / VKM B-2133 / 20Z)</name>
    <name type="common">Methylomicrobium alcaliphilum</name>
    <dbReference type="NCBI Taxonomy" id="1091494"/>
    <lineage>
        <taxon>Bacteria</taxon>
        <taxon>Pseudomonadati</taxon>
        <taxon>Pseudomonadota</taxon>
        <taxon>Gammaproteobacteria</taxon>
        <taxon>Methylococcales</taxon>
        <taxon>Methylococcaceae</taxon>
        <taxon>Methylotuvimicrobium</taxon>
    </lineage>
</organism>
<gene>
    <name evidence="3" type="ordered locus">MEALZ_2983</name>
</gene>
<feature type="compositionally biased region" description="Basic and acidic residues" evidence="2">
    <location>
        <begin position="249"/>
        <end position="264"/>
    </location>
</feature>
<evidence type="ECO:0000256" key="2">
    <source>
        <dbReference type="SAM" id="MobiDB-lite"/>
    </source>
</evidence>
<evidence type="ECO:0000256" key="1">
    <source>
        <dbReference type="SAM" id="Coils"/>
    </source>
</evidence>
<reference evidence="4" key="1">
    <citation type="journal article" date="2012" name="J. Bacteriol.">
        <title>Genome sequence of the haloalkaliphilic methanotrophic bacterium Methylomicrobium alcaliphilum 20Z.</title>
        <authorList>
            <person name="Vuilleumier S."/>
            <person name="Khmelenina V.N."/>
            <person name="Bringel F."/>
            <person name="Reshetnikov A.S."/>
            <person name="Lajus A."/>
            <person name="Mangenot S."/>
            <person name="Rouy Z."/>
            <person name="Op den Camp H.J."/>
            <person name="Jetten M.S."/>
            <person name="Dispirito A.A."/>
            <person name="Dunfield P."/>
            <person name="Klotz M.G."/>
            <person name="Semrau J.D."/>
            <person name="Stein L.Y."/>
            <person name="Barbe V."/>
            <person name="Medigue C."/>
            <person name="Trotsenko Y.A."/>
            <person name="Kalyuzhnaya M.G."/>
        </authorList>
    </citation>
    <scope>NUCLEOTIDE SEQUENCE [LARGE SCALE GENOMIC DNA]</scope>
    <source>
        <strain evidence="4">DSM 19304 / NCIMB 14124 / VKM B-2133 / 20Z</strain>
    </source>
</reference>
<dbReference type="KEGG" id="mah:MEALZ_2983"/>
<dbReference type="STRING" id="1091494.MEALZ_2983"/>
<keyword evidence="4" id="KW-1185">Reference proteome</keyword>
<feature type="region of interest" description="Disordered" evidence="2">
    <location>
        <begin position="235"/>
        <end position="264"/>
    </location>
</feature>
<proteinExistence type="predicted"/>
<name>G4T1X5_META2</name>
<protein>
    <submittedName>
        <fullName evidence="3">Uncharacterized protein</fullName>
    </submittedName>
</protein>
<dbReference type="Proteomes" id="UP000008315">
    <property type="component" value="Chromosome"/>
</dbReference>
<dbReference type="EMBL" id="FO082060">
    <property type="protein sequence ID" value="CCE24649.1"/>
    <property type="molecule type" value="Genomic_DNA"/>
</dbReference>
<dbReference type="Gene3D" id="1.20.120.330">
    <property type="entry name" value="Nucleotidyltransferases domain 2"/>
    <property type="match status" value="1"/>
</dbReference>
<feature type="coiled-coil region" evidence="1">
    <location>
        <begin position="57"/>
        <end position="102"/>
    </location>
</feature>
<feature type="compositionally biased region" description="Acidic residues" evidence="2">
    <location>
        <begin position="235"/>
        <end position="248"/>
    </location>
</feature>
<evidence type="ECO:0000313" key="3">
    <source>
        <dbReference type="EMBL" id="CCE24649.1"/>
    </source>
</evidence>
<dbReference type="PATRIC" id="fig|271065.3.peg.3068"/>
<keyword evidence="1" id="KW-0175">Coiled coil</keyword>
<sequence length="264" mass="30159">MFVLSGRPIVINFRISSNLMIKIISNFLAVLFVSSLLSNAVYAQAARRDDGGSARVINKLQAMVREMTAERDALKAENDKLAAEIETLKEQHEAAVSREEKLGGELDTQKSTIEAVRGRLDQTHGKLVEVVEKYKVLNQSKNQLSLEHVELQKLQEFTVSELDSCENKNIKMYQATRDMLKDYGRQSLWARLVQAEPVFQFKSVELENIIQEYEDKLVEQKYRRKTELEEVYEEAEIVEEAEISEPESEEAHESGEMESQKDGG</sequence>
<dbReference type="HOGENOM" id="CLU_1052954_0_0_6"/>
<evidence type="ECO:0000313" key="4">
    <source>
        <dbReference type="Proteomes" id="UP000008315"/>
    </source>
</evidence>
<dbReference type="AlphaFoldDB" id="G4T1X5"/>